<dbReference type="Gene3D" id="1.10.150.130">
    <property type="match status" value="1"/>
</dbReference>
<feature type="domain" description="Tyr recombinase" evidence="5">
    <location>
        <begin position="172"/>
        <end position="372"/>
    </location>
</feature>
<dbReference type="Pfam" id="PF00589">
    <property type="entry name" value="Phage_integrase"/>
    <property type="match status" value="1"/>
</dbReference>
<dbReference type="InterPro" id="IPR011010">
    <property type="entry name" value="DNA_brk_join_enz"/>
</dbReference>
<dbReference type="CDD" id="cd01189">
    <property type="entry name" value="INT_ICEBs1_C_like"/>
    <property type="match status" value="1"/>
</dbReference>
<gene>
    <name evidence="7" type="ORF">ACFP81_06575</name>
</gene>
<dbReference type="InterPro" id="IPR050090">
    <property type="entry name" value="Tyrosine_recombinase_XerCD"/>
</dbReference>
<dbReference type="PROSITE" id="PS51900">
    <property type="entry name" value="CB"/>
    <property type="match status" value="1"/>
</dbReference>
<keyword evidence="8" id="KW-1185">Reference proteome</keyword>
<dbReference type="EMBL" id="JBHSWD010000001">
    <property type="protein sequence ID" value="MFC6591711.1"/>
    <property type="molecule type" value="Genomic_DNA"/>
</dbReference>
<evidence type="ECO:0000256" key="1">
    <source>
        <dbReference type="ARBA" id="ARBA00008857"/>
    </source>
</evidence>
<keyword evidence="3" id="KW-0233">DNA recombination</keyword>
<dbReference type="PANTHER" id="PTHR30349:SF64">
    <property type="entry name" value="PROPHAGE INTEGRASE INTD-RELATED"/>
    <property type="match status" value="1"/>
</dbReference>
<dbReference type="InterPro" id="IPR044068">
    <property type="entry name" value="CB"/>
</dbReference>
<dbReference type="Proteomes" id="UP001596297">
    <property type="component" value="Unassembled WGS sequence"/>
</dbReference>
<comment type="similarity">
    <text evidence="1">Belongs to the 'phage' integrase family.</text>
</comment>
<evidence type="ECO:0000256" key="3">
    <source>
        <dbReference type="ARBA" id="ARBA00023172"/>
    </source>
</evidence>
<evidence type="ECO:0000256" key="2">
    <source>
        <dbReference type="ARBA" id="ARBA00023125"/>
    </source>
</evidence>
<dbReference type="RefSeq" id="WP_380082718.1">
    <property type="nucleotide sequence ID" value="NZ_JBHSWD010000001.1"/>
</dbReference>
<keyword evidence="2 4" id="KW-0238">DNA-binding</keyword>
<dbReference type="Gene3D" id="1.10.443.10">
    <property type="entry name" value="Intergrase catalytic core"/>
    <property type="match status" value="1"/>
</dbReference>
<accession>A0ABW1YCE3</accession>
<evidence type="ECO:0000259" key="6">
    <source>
        <dbReference type="PROSITE" id="PS51900"/>
    </source>
</evidence>
<evidence type="ECO:0000256" key="4">
    <source>
        <dbReference type="PROSITE-ProRule" id="PRU01248"/>
    </source>
</evidence>
<dbReference type="SUPFAM" id="SSF56349">
    <property type="entry name" value="DNA breaking-rejoining enzymes"/>
    <property type="match status" value="1"/>
</dbReference>
<evidence type="ECO:0000313" key="7">
    <source>
        <dbReference type="EMBL" id="MFC6591711.1"/>
    </source>
</evidence>
<dbReference type="InterPro" id="IPR010998">
    <property type="entry name" value="Integrase_recombinase_N"/>
</dbReference>
<organism evidence="7 8">
    <name type="scientific">Deinococcus lacus</name>
    <dbReference type="NCBI Taxonomy" id="392561"/>
    <lineage>
        <taxon>Bacteria</taxon>
        <taxon>Thermotogati</taxon>
        <taxon>Deinococcota</taxon>
        <taxon>Deinococci</taxon>
        <taxon>Deinococcales</taxon>
        <taxon>Deinococcaceae</taxon>
        <taxon>Deinococcus</taxon>
    </lineage>
</organism>
<protein>
    <submittedName>
        <fullName evidence="7">Tyrosine-type recombinase/integrase</fullName>
    </submittedName>
</protein>
<feature type="domain" description="Core-binding (CB)" evidence="6">
    <location>
        <begin position="70"/>
        <end position="149"/>
    </location>
</feature>
<proteinExistence type="inferred from homology"/>
<dbReference type="InterPro" id="IPR013762">
    <property type="entry name" value="Integrase-like_cat_sf"/>
</dbReference>
<evidence type="ECO:0000313" key="8">
    <source>
        <dbReference type="Proteomes" id="UP001596297"/>
    </source>
</evidence>
<name>A0ABW1YCE3_9DEIO</name>
<comment type="caution">
    <text evidence="7">The sequence shown here is derived from an EMBL/GenBank/DDBJ whole genome shotgun (WGS) entry which is preliminary data.</text>
</comment>
<dbReference type="PANTHER" id="PTHR30349">
    <property type="entry name" value="PHAGE INTEGRASE-RELATED"/>
    <property type="match status" value="1"/>
</dbReference>
<reference evidence="8" key="1">
    <citation type="journal article" date="2019" name="Int. J. Syst. Evol. Microbiol.">
        <title>The Global Catalogue of Microorganisms (GCM) 10K type strain sequencing project: providing services to taxonomists for standard genome sequencing and annotation.</title>
        <authorList>
            <consortium name="The Broad Institute Genomics Platform"/>
            <consortium name="The Broad Institute Genome Sequencing Center for Infectious Disease"/>
            <person name="Wu L."/>
            <person name="Ma J."/>
        </authorList>
    </citation>
    <scope>NUCLEOTIDE SEQUENCE [LARGE SCALE GENOMIC DNA]</scope>
    <source>
        <strain evidence="8">CGMCC 1.15772</strain>
    </source>
</reference>
<evidence type="ECO:0000259" key="5">
    <source>
        <dbReference type="PROSITE" id="PS51898"/>
    </source>
</evidence>
<sequence>MPAALQKRRRRGSISQRPDGRWQVQLTRRDGRRLTEYIAAGTPDGERRAEEVLARLIHEELDSQTEPSRLTLTQWLDEYLARANQGKSGSTVRDRAHLRQGIDRAPLGRMRLGQITPRDVQRWLDGLDGAHRTRSKRLQLLKAALSEAVALGYLRANPAAPVKIPRQAHTKKVRRAWTAEQARRYLEATARRRTAPFWELLLLTGMRVGEGLALQVTDYDPHRRTLNIERTISTAEGRSTRDRVGVPKTPSSIRKVPLTDAAQAAVERWLVTRQQMQDEAGDTWQDGGWLFCNTVGGIWSYDNARRDYLLSLKLADVPQIRTHDLRVTFISLALQRGAKPEVVAKIVGHSSPSITLNIYREVYQDEMDDTRALLADLI</sequence>
<dbReference type="InterPro" id="IPR002104">
    <property type="entry name" value="Integrase_catalytic"/>
</dbReference>
<dbReference type="PROSITE" id="PS51898">
    <property type="entry name" value="TYR_RECOMBINASE"/>
    <property type="match status" value="1"/>
</dbReference>